<dbReference type="PANTHER" id="PTHR37937">
    <property type="entry name" value="CONJUGATIVE TRANSFER: DNA TRANSPORT"/>
    <property type="match status" value="1"/>
</dbReference>
<evidence type="ECO:0000313" key="10">
    <source>
        <dbReference type="Proteomes" id="UP000190162"/>
    </source>
</evidence>
<sequence length="632" mass="70833">MDAKKIIGVILVTPLLAVLASYLAGCIYFLMHDGELSRVMPLTFIEQWRYYHDDMAYQKSLNIAAMGGVGIAFIVPLLIAMFANREIEQLHGSARWANNNEVFNHYKLAKTKDDGQGILIGRLGRRFLYYTGNAFVFLAAASRAGKGIGIIIPNLLRWFGSCVVTDFKKENFAITSKFRKEVLKQDVYLFNPFDESGETHRYNPLGYVRNDHLTIPDILTIAEMFYPTDVGDATAKYFASSAQNLFLGLALYVYQTPELPFTIGEILRQAKGKGKPLNEHLTSIIEARSDLSASCLEALNDFLALDVEKGQSGVSNTLKASLQDWNNPIFDAATSANDFNFLDLRKKRMTIYIGITPDYIPVAGRILNLFFSQLINLNTKELPEQNRSLKYKVLLLMDEFTAMGRSAIIAKSNNYFAGYGLQLLTIVQNPAQIRANEPEGYGQNTATTFIGNHEAQLIYTPEKEDAEEMSKFLGDKTVKVESEQRTTGKSGKTITVSEQRRALMLPQELREMPFEKMIIMMRGRKAIYGDKIHYYQESPFIDRLKAISPSLGQIKGIPTKAQLDDAIAAKELQITIESVAQEIVEPIPVFASPLDNLPSRHTQTPPEPAIADEHALASLSESHYDEDDLPDF</sequence>
<feature type="region of interest" description="Disordered" evidence="7">
    <location>
        <begin position="595"/>
        <end position="632"/>
    </location>
</feature>
<dbReference type="InterPro" id="IPR027417">
    <property type="entry name" value="P-loop_NTPase"/>
</dbReference>
<dbReference type="GO" id="GO:0005886">
    <property type="term" value="C:plasma membrane"/>
    <property type="evidence" value="ECO:0007669"/>
    <property type="project" value="UniProtKB-SubCell"/>
</dbReference>
<feature type="transmembrane region" description="Helical" evidence="8">
    <location>
        <begin position="63"/>
        <end position="83"/>
    </location>
</feature>
<feature type="transmembrane region" description="Helical" evidence="8">
    <location>
        <begin position="127"/>
        <end position="145"/>
    </location>
</feature>
<evidence type="ECO:0000256" key="1">
    <source>
        <dbReference type="ARBA" id="ARBA00004651"/>
    </source>
</evidence>
<comment type="subcellular location">
    <subcellularLocation>
        <location evidence="1">Cell membrane</location>
        <topology evidence="1">Multi-pass membrane protein</topology>
    </subcellularLocation>
</comment>
<dbReference type="Gene3D" id="3.40.50.300">
    <property type="entry name" value="P-loop containing nucleotide triphosphate hydrolases"/>
    <property type="match status" value="1"/>
</dbReference>
<protein>
    <submittedName>
        <fullName evidence="9">Type IV secretion system protein VirD4</fullName>
    </submittedName>
</protein>
<evidence type="ECO:0000256" key="5">
    <source>
        <dbReference type="ARBA" id="ARBA00022989"/>
    </source>
</evidence>
<evidence type="ECO:0000256" key="2">
    <source>
        <dbReference type="ARBA" id="ARBA00008806"/>
    </source>
</evidence>
<dbReference type="CDD" id="cd01127">
    <property type="entry name" value="TrwB_TraG_TraD_VirD4"/>
    <property type="match status" value="1"/>
</dbReference>
<keyword evidence="5 8" id="KW-1133">Transmembrane helix</keyword>
<dbReference type="RefSeq" id="WP_078753658.1">
    <property type="nucleotide sequence ID" value="NZ_FUXU01000055.1"/>
</dbReference>
<organism evidence="9 10">
    <name type="scientific">Enterovibrio nigricans DSM 22720</name>
    <dbReference type="NCBI Taxonomy" id="1121868"/>
    <lineage>
        <taxon>Bacteria</taxon>
        <taxon>Pseudomonadati</taxon>
        <taxon>Pseudomonadota</taxon>
        <taxon>Gammaproteobacteria</taxon>
        <taxon>Vibrionales</taxon>
        <taxon>Vibrionaceae</taxon>
        <taxon>Enterovibrio</taxon>
    </lineage>
</organism>
<keyword evidence="4 8" id="KW-0812">Transmembrane</keyword>
<dbReference type="EMBL" id="FUXU01000055">
    <property type="protein sequence ID" value="SKA61274.1"/>
    <property type="molecule type" value="Genomic_DNA"/>
</dbReference>
<gene>
    <name evidence="9" type="ORF">SAMN02745132_03455</name>
</gene>
<dbReference type="AlphaFoldDB" id="A0A1T4V8J8"/>
<name>A0A1T4V8J8_9GAMM</name>
<evidence type="ECO:0000256" key="8">
    <source>
        <dbReference type="SAM" id="Phobius"/>
    </source>
</evidence>
<reference evidence="10" key="1">
    <citation type="submission" date="2017-02" db="EMBL/GenBank/DDBJ databases">
        <authorList>
            <person name="Varghese N."/>
            <person name="Submissions S."/>
        </authorList>
    </citation>
    <scope>NUCLEOTIDE SEQUENCE [LARGE SCALE GENOMIC DNA]</scope>
    <source>
        <strain evidence="10">DSM 22720</strain>
    </source>
</reference>
<keyword evidence="6 8" id="KW-0472">Membrane</keyword>
<proteinExistence type="inferred from homology"/>
<keyword evidence="10" id="KW-1185">Reference proteome</keyword>
<dbReference type="SUPFAM" id="SSF52540">
    <property type="entry name" value="P-loop containing nucleoside triphosphate hydrolases"/>
    <property type="match status" value="1"/>
</dbReference>
<evidence type="ECO:0000256" key="7">
    <source>
        <dbReference type="SAM" id="MobiDB-lite"/>
    </source>
</evidence>
<dbReference type="PANTHER" id="PTHR37937:SF1">
    <property type="entry name" value="CONJUGATIVE TRANSFER: DNA TRANSPORT"/>
    <property type="match status" value="1"/>
</dbReference>
<dbReference type="InterPro" id="IPR051539">
    <property type="entry name" value="T4SS-coupling_protein"/>
</dbReference>
<dbReference type="InterPro" id="IPR003688">
    <property type="entry name" value="TraG/VirD4"/>
</dbReference>
<dbReference type="OrthoDB" id="9759295at2"/>
<keyword evidence="3" id="KW-1003">Cell membrane</keyword>
<accession>A0A1T4V8J8</accession>
<evidence type="ECO:0000313" key="9">
    <source>
        <dbReference type="EMBL" id="SKA61274.1"/>
    </source>
</evidence>
<dbReference type="Proteomes" id="UP000190162">
    <property type="component" value="Unassembled WGS sequence"/>
</dbReference>
<feature type="transmembrane region" description="Helical" evidence="8">
    <location>
        <begin position="7"/>
        <end position="31"/>
    </location>
</feature>
<evidence type="ECO:0000256" key="6">
    <source>
        <dbReference type="ARBA" id="ARBA00023136"/>
    </source>
</evidence>
<comment type="similarity">
    <text evidence="2">Belongs to the VirD4/TraG family.</text>
</comment>
<evidence type="ECO:0000256" key="4">
    <source>
        <dbReference type="ARBA" id="ARBA00022692"/>
    </source>
</evidence>
<evidence type="ECO:0000256" key="3">
    <source>
        <dbReference type="ARBA" id="ARBA00022475"/>
    </source>
</evidence>
<dbReference type="Pfam" id="PF02534">
    <property type="entry name" value="T4SS-DNA_transf"/>
    <property type="match status" value="1"/>
</dbReference>